<accession>A0AAU0UT42</accession>
<dbReference type="InterPro" id="IPR034559">
    <property type="entry name" value="SPL_Clostridia"/>
</dbReference>
<dbReference type="GO" id="GO:1904047">
    <property type="term" value="F:S-adenosyl-L-methionine binding"/>
    <property type="evidence" value="ECO:0007669"/>
    <property type="project" value="InterPro"/>
</dbReference>
<evidence type="ECO:0000313" key="1">
    <source>
        <dbReference type="EMBL" id="WRO23014.1"/>
    </source>
</evidence>
<dbReference type="NCBIfam" id="TIGR04070">
    <property type="entry name" value="photo_TT_lyase"/>
    <property type="match status" value="1"/>
</dbReference>
<dbReference type="SFLD" id="SFLDS00029">
    <property type="entry name" value="Radical_SAM"/>
    <property type="match status" value="1"/>
</dbReference>
<dbReference type="InterPro" id="IPR007197">
    <property type="entry name" value="rSAM"/>
</dbReference>
<dbReference type="SFLD" id="SFLDG01079">
    <property type="entry name" value="spore_photoproduct_lyase_like"/>
    <property type="match status" value="1"/>
</dbReference>
<dbReference type="EMBL" id="CP121694">
    <property type="protein sequence ID" value="WRO23014.1"/>
    <property type="molecule type" value="Genomic_DNA"/>
</dbReference>
<gene>
    <name evidence="1" type="primary">splB</name>
    <name evidence="1" type="ORF">MFMK1_002860</name>
</gene>
<dbReference type="AlphaFoldDB" id="A0AAU0UT42"/>
<dbReference type="GO" id="GO:0042601">
    <property type="term" value="C:endospore-forming forespore"/>
    <property type="evidence" value="ECO:0007669"/>
    <property type="project" value="TreeGrafter"/>
</dbReference>
<dbReference type="Gene3D" id="3.40.50.12110">
    <property type="match status" value="1"/>
</dbReference>
<dbReference type="InterPro" id="IPR023897">
    <property type="entry name" value="SPL_firmicutes"/>
</dbReference>
<keyword evidence="2" id="KW-1185">Reference proteome</keyword>
<dbReference type="KEGG" id="dbc:MFMK1_002860"/>
<dbReference type="Pfam" id="PF20903">
    <property type="entry name" value="SPL"/>
    <property type="match status" value="1"/>
</dbReference>
<dbReference type="RefSeq" id="WP_366922403.1">
    <property type="nucleotide sequence ID" value="NZ_CP121694.1"/>
</dbReference>
<name>A0AAU0UT42_9FIRM</name>
<dbReference type="InterPro" id="IPR049539">
    <property type="entry name" value="SPL"/>
</dbReference>
<reference evidence="1 2" key="1">
    <citation type="submission" date="2023-04" db="EMBL/GenBank/DDBJ databases">
        <authorList>
            <person name="Hsu D."/>
        </authorList>
    </citation>
    <scope>NUCLEOTIDE SEQUENCE [LARGE SCALE GENOMIC DNA]</scope>
    <source>
        <strain evidence="1 2">MK1</strain>
    </source>
</reference>
<dbReference type="PANTHER" id="PTHR37822:SF2">
    <property type="entry name" value="SPORE PHOTOPRODUCT LYASE"/>
    <property type="match status" value="1"/>
</dbReference>
<sequence>MIELFKPKRIFFEQGALEYPIGERLFSLFKNKNIPVSMLKSHNRVTGIPGKNPREAYLEGKKTMVVGVRKSLDFATCKPSAHFQLPLVTSCMGKCQYCYLNTQLGKKPYIRLYVNIEEILGKAKELIEERKPEVTVFEGAATSDPIPVEPYTGALQQVIQFFAQEPLGRFRFVTKFTDVDSLLTSTHEKHTTVRFSINSQPIISTFEQGTPRLEARIDAAKKVYSAGYPLGFIVAPVFLYKNWQTDYHTMLEKLSQALDNTDDNPPRFEVISHRYTLRAKSTILEVFPDTKIPMKEEDRQFKYGQFGYGKYLYPKEKRKQVIDFFTTEINNLFPNAAIDYII</sequence>
<organism evidence="1 2">
    <name type="scientific">Metallumcola ferriviriculae</name>
    <dbReference type="NCBI Taxonomy" id="3039180"/>
    <lineage>
        <taxon>Bacteria</taxon>
        <taxon>Bacillati</taxon>
        <taxon>Bacillota</taxon>
        <taxon>Clostridia</taxon>
        <taxon>Neomoorellales</taxon>
        <taxon>Desulfitibacteraceae</taxon>
        <taxon>Metallumcola</taxon>
    </lineage>
</organism>
<dbReference type="GO" id="GO:0051539">
    <property type="term" value="F:4 iron, 4 sulfur cluster binding"/>
    <property type="evidence" value="ECO:0007669"/>
    <property type="project" value="TreeGrafter"/>
</dbReference>
<dbReference type="PANTHER" id="PTHR37822">
    <property type="entry name" value="SPORE PHOTOPRODUCT LYASE-RELATED"/>
    <property type="match status" value="1"/>
</dbReference>
<dbReference type="Proteomes" id="UP001329915">
    <property type="component" value="Chromosome"/>
</dbReference>
<evidence type="ECO:0000313" key="2">
    <source>
        <dbReference type="Proteomes" id="UP001329915"/>
    </source>
</evidence>
<dbReference type="EC" id="4.1.99.14" evidence="1"/>
<keyword evidence="1" id="KW-0456">Lyase</keyword>
<proteinExistence type="predicted"/>
<protein>
    <submittedName>
        <fullName evidence="1">Spore photoproduct lyase</fullName>
        <ecNumber evidence="1">4.1.99.14</ecNumber>
    </submittedName>
</protein>
<dbReference type="SFLD" id="SFLDF00412">
    <property type="entry name" value="spore_photoproduct_lyase_2"/>
    <property type="match status" value="1"/>
</dbReference>
<dbReference type="GO" id="GO:0003913">
    <property type="term" value="F:DNA photolyase activity"/>
    <property type="evidence" value="ECO:0007669"/>
    <property type="project" value="InterPro"/>
</dbReference>
<dbReference type="Gene3D" id="3.80.30.30">
    <property type="match status" value="1"/>
</dbReference>